<keyword evidence="3" id="KW-1185">Reference proteome</keyword>
<sequence>MSLVCVAGGIGFPLHNYYLPWPTLESDLQKHGYEIINWPPGVPRENDKGINTLSAGHVHKLYLAFTQGRDKDRPRSIPQVDRSTGPGHSDDVHSQRD</sequence>
<evidence type="ECO:0000313" key="3">
    <source>
        <dbReference type="Proteomes" id="UP000053647"/>
    </source>
</evidence>
<evidence type="ECO:0000256" key="1">
    <source>
        <dbReference type="SAM" id="MobiDB-lite"/>
    </source>
</evidence>
<gene>
    <name evidence="2" type="ORF">PAXINDRAFT_14004</name>
</gene>
<dbReference type="Proteomes" id="UP000053647">
    <property type="component" value="Unassembled WGS sequence"/>
</dbReference>
<dbReference type="HOGENOM" id="CLU_2347330_0_0_1"/>
<organism evidence="2 3">
    <name type="scientific">Paxillus involutus ATCC 200175</name>
    <dbReference type="NCBI Taxonomy" id="664439"/>
    <lineage>
        <taxon>Eukaryota</taxon>
        <taxon>Fungi</taxon>
        <taxon>Dikarya</taxon>
        <taxon>Basidiomycota</taxon>
        <taxon>Agaricomycotina</taxon>
        <taxon>Agaricomycetes</taxon>
        <taxon>Agaricomycetidae</taxon>
        <taxon>Boletales</taxon>
        <taxon>Paxilineae</taxon>
        <taxon>Paxillaceae</taxon>
        <taxon>Paxillus</taxon>
    </lineage>
</organism>
<protein>
    <submittedName>
        <fullName evidence="2">Uncharacterized protein</fullName>
    </submittedName>
</protein>
<reference evidence="2 3" key="1">
    <citation type="submission" date="2014-06" db="EMBL/GenBank/DDBJ databases">
        <authorList>
            <consortium name="DOE Joint Genome Institute"/>
            <person name="Kuo A."/>
            <person name="Kohler A."/>
            <person name="Nagy L.G."/>
            <person name="Floudas D."/>
            <person name="Copeland A."/>
            <person name="Barry K.W."/>
            <person name="Cichocki N."/>
            <person name="Veneault-Fourrey C."/>
            <person name="LaButti K."/>
            <person name="Lindquist E.A."/>
            <person name="Lipzen A."/>
            <person name="Lundell T."/>
            <person name="Morin E."/>
            <person name="Murat C."/>
            <person name="Sun H."/>
            <person name="Tunlid A."/>
            <person name="Henrissat B."/>
            <person name="Grigoriev I.V."/>
            <person name="Hibbett D.S."/>
            <person name="Martin F."/>
            <person name="Nordberg H.P."/>
            <person name="Cantor M.N."/>
            <person name="Hua S.X."/>
        </authorList>
    </citation>
    <scope>NUCLEOTIDE SEQUENCE [LARGE SCALE GENOMIC DNA]</scope>
    <source>
        <strain evidence="2 3">ATCC 200175</strain>
    </source>
</reference>
<reference evidence="3" key="2">
    <citation type="submission" date="2015-01" db="EMBL/GenBank/DDBJ databases">
        <title>Evolutionary Origins and Diversification of the Mycorrhizal Mutualists.</title>
        <authorList>
            <consortium name="DOE Joint Genome Institute"/>
            <consortium name="Mycorrhizal Genomics Consortium"/>
            <person name="Kohler A."/>
            <person name="Kuo A."/>
            <person name="Nagy L.G."/>
            <person name="Floudas D."/>
            <person name="Copeland A."/>
            <person name="Barry K.W."/>
            <person name="Cichocki N."/>
            <person name="Veneault-Fourrey C."/>
            <person name="LaButti K."/>
            <person name="Lindquist E.A."/>
            <person name="Lipzen A."/>
            <person name="Lundell T."/>
            <person name="Morin E."/>
            <person name="Murat C."/>
            <person name="Riley R."/>
            <person name="Ohm R."/>
            <person name="Sun H."/>
            <person name="Tunlid A."/>
            <person name="Henrissat B."/>
            <person name="Grigoriev I.V."/>
            <person name="Hibbett D.S."/>
            <person name="Martin F."/>
        </authorList>
    </citation>
    <scope>NUCLEOTIDE SEQUENCE [LARGE SCALE GENOMIC DNA]</scope>
    <source>
        <strain evidence="3">ATCC 200175</strain>
    </source>
</reference>
<dbReference type="AlphaFoldDB" id="A0A0C9U1C0"/>
<proteinExistence type="predicted"/>
<accession>A0A0C9U1C0</accession>
<dbReference type="EMBL" id="KN819354">
    <property type="protein sequence ID" value="KIJ13246.1"/>
    <property type="molecule type" value="Genomic_DNA"/>
</dbReference>
<dbReference type="OrthoDB" id="2688041at2759"/>
<feature type="region of interest" description="Disordered" evidence="1">
    <location>
        <begin position="67"/>
        <end position="97"/>
    </location>
</feature>
<feature type="compositionally biased region" description="Basic and acidic residues" evidence="1">
    <location>
        <begin position="88"/>
        <end position="97"/>
    </location>
</feature>
<name>A0A0C9U1C0_PAXIN</name>
<evidence type="ECO:0000313" key="2">
    <source>
        <dbReference type="EMBL" id="KIJ13246.1"/>
    </source>
</evidence>